<gene>
    <name evidence="1" type="ORF">GBAG_2692</name>
</gene>
<evidence type="ECO:0000313" key="1">
    <source>
        <dbReference type="EMBL" id="KFC80581.1"/>
    </source>
</evidence>
<name>A0A085GA36_9ENTR</name>
<sequence>MRLKNNTAWLLVGLLIIASCIATVKVYLYWKNTHFSCAGELTLHRKDNVANVTMQYVFNGDTGAVMLRGEVISNNTRVEQVSQNVFFDFQRKGNDYFLISKSVTDSTGSPTDLPLLKRTFPLFYLEPDAKFFLNIKQLTGSSWLFTTSRSPSLLCSSK</sequence>
<dbReference type="Proteomes" id="UP000028653">
    <property type="component" value="Unassembled WGS sequence"/>
</dbReference>
<dbReference type="PROSITE" id="PS51257">
    <property type="entry name" value="PROKAR_LIPOPROTEIN"/>
    <property type="match status" value="1"/>
</dbReference>
<dbReference type="AlphaFoldDB" id="A0A085GA36"/>
<keyword evidence="2" id="KW-1185">Reference proteome</keyword>
<dbReference type="STRING" id="1006004.GBAG_2692"/>
<accession>A0A085GA36</accession>
<dbReference type="eggNOG" id="ENOG5033D50">
    <property type="taxonomic scope" value="Bacteria"/>
</dbReference>
<comment type="caution">
    <text evidence="1">The sequence shown here is derived from an EMBL/GenBank/DDBJ whole genome shotgun (WGS) entry which is preliminary data.</text>
</comment>
<evidence type="ECO:0000313" key="2">
    <source>
        <dbReference type="Proteomes" id="UP000028653"/>
    </source>
</evidence>
<reference evidence="1 2" key="1">
    <citation type="submission" date="2014-05" db="EMBL/GenBank/DDBJ databases">
        <title>ATOL: Assembling a taxonomically balanced genome-scale reconstruction of the evolutionary history of the Enterobacteriaceae.</title>
        <authorList>
            <person name="Plunkett G.III."/>
            <person name="Neeno-Eckwall E.C."/>
            <person name="Glasner J.D."/>
            <person name="Perna N.T."/>
        </authorList>
    </citation>
    <scope>NUCLEOTIDE SEQUENCE [LARGE SCALE GENOMIC DNA]</scope>
    <source>
        <strain evidence="1 2">ATCC 33320</strain>
    </source>
</reference>
<organism evidence="1 2">
    <name type="scientific">Buttiauxella agrestis ATCC 33320</name>
    <dbReference type="NCBI Taxonomy" id="1006004"/>
    <lineage>
        <taxon>Bacteria</taxon>
        <taxon>Pseudomonadati</taxon>
        <taxon>Pseudomonadota</taxon>
        <taxon>Gammaproteobacteria</taxon>
        <taxon>Enterobacterales</taxon>
        <taxon>Enterobacteriaceae</taxon>
        <taxon>Buttiauxella</taxon>
    </lineage>
</organism>
<protein>
    <submittedName>
        <fullName evidence="1">Uncharacterized protein</fullName>
    </submittedName>
</protein>
<proteinExistence type="predicted"/>
<dbReference type="EMBL" id="JMPI01000036">
    <property type="protein sequence ID" value="KFC80581.1"/>
    <property type="molecule type" value="Genomic_DNA"/>
</dbReference>